<comment type="caution">
    <text evidence="2">The sequence shown here is derived from an EMBL/GenBank/DDBJ whole genome shotgun (WGS) entry which is preliminary data.</text>
</comment>
<evidence type="ECO:0000313" key="3">
    <source>
        <dbReference type="Proteomes" id="UP000178880"/>
    </source>
</evidence>
<dbReference type="STRING" id="1798650.A2945_00290"/>
<evidence type="ECO:0000256" key="1">
    <source>
        <dbReference type="SAM" id="Phobius"/>
    </source>
</evidence>
<organism evidence="2 3">
    <name type="scientific">Candidatus Liptonbacteria bacterium RIFCSPLOWO2_01_FULL_52_25</name>
    <dbReference type="NCBI Taxonomy" id="1798650"/>
    <lineage>
        <taxon>Bacteria</taxon>
        <taxon>Candidatus Liptoniibacteriota</taxon>
    </lineage>
</organism>
<feature type="transmembrane region" description="Helical" evidence="1">
    <location>
        <begin position="20"/>
        <end position="37"/>
    </location>
</feature>
<name>A0A1G2CI81_9BACT</name>
<dbReference type="EMBL" id="MHLA01000007">
    <property type="protein sequence ID" value="OGZ00118.1"/>
    <property type="molecule type" value="Genomic_DNA"/>
</dbReference>
<feature type="transmembrane region" description="Helical" evidence="1">
    <location>
        <begin position="57"/>
        <end position="81"/>
    </location>
</feature>
<keyword evidence="1" id="KW-1133">Transmembrane helix</keyword>
<gene>
    <name evidence="2" type="ORF">A2945_00290</name>
</gene>
<proteinExistence type="predicted"/>
<accession>A0A1G2CI81</accession>
<feature type="transmembrane region" description="Helical" evidence="1">
    <location>
        <begin position="93"/>
        <end position="115"/>
    </location>
</feature>
<dbReference type="AlphaFoldDB" id="A0A1G2CI81"/>
<protein>
    <submittedName>
        <fullName evidence="2">Uncharacterized protein</fullName>
    </submittedName>
</protein>
<dbReference type="Proteomes" id="UP000178880">
    <property type="component" value="Unassembled WGS sequence"/>
</dbReference>
<feature type="transmembrane region" description="Helical" evidence="1">
    <location>
        <begin position="127"/>
        <end position="147"/>
    </location>
</feature>
<keyword evidence="1" id="KW-0812">Transmembrane</keyword>
<keyword evidence="1" id="KW-0472">Membrane</keyword>
<sequence>MRNYLTRFWDRYDRHRDINMRVVLFIFLWQLIHLYWLTTDVVFMRLTGTSFFTPTPAWQFLIIFADFVEIPTLVAATVWYAHSLRKKFNRKDMLMILLINSQWFHIFWITDEFIVREFASVVSTSLWLGWFAIALDYLELPAIFDLSRQFSRQMFKKREVASV</sequence>
<evidence type="ECO:0000313" key="2">
    <source>
        <dbReference type="EMBL" id="OGZ00118.1"/>
    </source>
</evidence>
<reference evidence="2 3" key="1">
    <citation type="journal article" date="2016" name="Nat. Commun.">
        <title>Thousands of microbial genomes shed light on interconnected biogeochemical processes in an aquifer system.</title>
        <authorList>
            <person name="Anantharaman K."/>
            <person name="Brown C.T."/>
            <person name="Hug L.A."/>
            <person name="Sharon I."/>
            <person name="Castelle C.J."/>
            <person name="Probst A.J."/>
            <person name="Thomas B.C."/>
            <person name="Singh A."/>
            <person name="Wilkins M.J."/>
            <person name="Karaoz U."/>
            <person name="Brodie E.L."/>
            <person name="Williams K.H."/>
            <person name="Hubbard S.S."/>
            <person name="Banfield J.F."/>
        </authorList>
    </citation>
    <scope>NUCLEOTIDE SEQUENCE [LARGE SCALE GENOMIC DNA]</scope>
</reference>